<dbReference type="GO" id="GO:0006508">
    <property type="term" value="P:proteolysis"/>
    <property type="evidence" value="ECO:0007669"/>
    <property type="project" value="InterPro"/>
</dbReference>
<dbReference type="Gene3D" id="3.30.750.44">
    <property type="match status" value="1"/>
</dbReference>
<dbReference type="SMART" id="SM00245">
    <property type="entry name" value="TSPc"/>
    <property type="match status" value="1"/>
</dbReference>
<dbReference type="GO" id="GO:0008236">
    <property type="term" value="F:serine-type peptidase activity"/>
    <property type="evidence" value="ECO:0007669"/>
    <property type="project" value="InterPro"/>
</dbReference>
<organism evidence="3 4">
    <name type="scientific">Actinoplanes italicus</name>
    <dbReference type="NCBI Taxonomy" id="113567"/>
    <lineage>
        <taxon>Bacteria</taxon>
        <taxon>Bacillati</taxon>
        <taxon>Actinomycetota</taxon>
        <taxon>Actinomycetes</taxon>
        <taxon>Micromonosporales</taxon>
        <taxon>Micromonosporaceae</taxon>
        <taxon>Actinoplanes</taxon>
    </lineage>
</organism>
<dbReference type="InterPro" id="IPR029045">
    <property type="entry name" value="ClpP/crotonase-like_dom_sf"/>
</dbReference>
<feature type="region of interest" description="Disordered" evidence="1">
    <location>
        <begin position="82"/>
        <end position="102"/>
    </location>
</feature>
<gene>
    <name evidence="3" type="ORF">CLV67_1229</name>
</gene>
<dbReference type="Gene3D" id="3.90.226.10">
    <property type="entry name" value="2-enoyl-CoA Hydratase, Chain A, domain 1"/>
    <property type="match status" value="1"/>
</dbReference>
<evidence type="ECO:0000313" key="3">
    <source>
        <dbReference type="EMBL" id="PRX15770.1"/>
    </source>
</evidence>
<evidence type="ECO:0000259" key="2">
    <source>
        <dbReference type="SMART" id="SM00245"/>
    </source>
</evidence>
<keyword evidence="4" id="KW-1185">Reference proteome</keyword>
<dbReference type="EMBL" id="PVMZ01000022">
    <property type="protein sequence ID" value="PRX15770.1"/>
    <property type="molecule type" value="Genomic_DNA"/>
</dbReference>
<dbReference type="PANTHER" id="PTHR11261:SF3">
    <property type="entry name" value="RETINOL-BINDING PROTEIN 3"/>
    <property type="match status" value="1"/>
</dbReference>
<dbReference type="PANTHER" id="PTHR11261">
    <property type="entry name" value="INTERPHOTORECEPTOR RETINOID-BINDING PROTEIN"/>
    <property type="match status" value="1"/>
</dbReference>
<dbReference type="InterPro" id="IPR005151">
    <property type="entry name" value="Tail-specific_protease"/>
</dbReference>
<comment type="caution">
    <text evidence="3">The sequence shown here is derived from an EMBL/GenBank/DDBJ whole genome shotgun (WGS) entry which is preliminary data.</text>
</comment>
<proteinExistence type="predicted"/>
<dbReference type="AlphaFoldDB" id="A0A2T0JZ40"/>
<evidence type="ECO:0000313" key="4">
    <source>
        <dbReference type="Proteomes" id="UP000239415"/>
    </source>
</evidence>
<name>A0A2T0JZ40_9ACTN</name>
<sequence>MTAAEPAAYGSIMAIDERTGVTGFTHHLTGWLRRLMPPGPRLERLTADLEAGFADRPEPLTADACRAVEARAQRHARHLELHFDADQTAEPDSESRGWDPVDPEQVRARAAGVREVRRLADGTFALTLDTLDPVEHAGPYLRNAFDLARGARRLVLDLRGNGGGDPGTVALVAEHLLGDGARALSEVIYADRRRQWWTRARPAGFALTQDLAVLVSSRTYSSAEALAYHLQVRGRAVIVGETTRGAADHVTPIRLTGQVTGLLPEGTVIDAASGSNWEGSGVRPDITCTAEEAWEVALARPVP</sequence>
<dbReference type="SUPFAM" id="SSF52096">
    <property type="entry name" value="ClpP/crotonase"/>
    <property type="match status" value="1"/>
</dbReference>
<feature type="compositionally biased region" description="Basic and acidic residues" evidence="1">
    <location>
        <begin position="93"/>
        <end position="102"/>
    </location>
</feature>
<evidence type="ECO:0000256" key="1">
    <source>
        <dbReference type="SAM" id="MobiDB-lite"/>
    </source>
</evidence>
<dbReference type="Pfam" id="PF03572">
    <property type="entry name" value="Peptidase_S41"/>
    <property type="match status" value="1"/>
</dbReference>
<dbReference type="Proteomes" id="UP000239415">
    <property type="component" value="Unassembled WGS sequence"/>
</dbReference>
<reference evidence="3 4" key="1">
    <citation type="submission" date="2018-03" db="EMBL/GenBank/DDBJ databases">
        <title>Genomic Encyclopedia of Archaeal and Bacterial Type Strains, Phase II (KMG-II): from individual species to whole genera.</title>
        <authorList>
            <person name="Goeker M."/>
        </authorList>
    </citation>
    <scope>NUCLEOTIDE SEQUENCE [LARGE SCALE GENOMIC DNA]</scope>
    <source>
        <strain evidence="3 4">DSM 43146</strain>
    </source>
</reference>
<protein>
    <submittedName>
        <fullName evidence="3">Peptidase S41-like protein</fullName>
    </submittedName>
</protein>
<accession>A0A2T0JZ40</accession>
<feature type="domain" description="Tail specific protease" evidence="2">
    <location>
        <begin position="102"/>
        <end position="289"/>
    </location>
</feature>
<dbReference type="CDD" id="cd07563">
    <property type="entry name" value="Peptidase_S41_IRBP"/>
    <property type="match status" value="1"/>
</dbReference>